<dbReference type="InterPro" id="IPR037232">
    <property type="entry name" value="NADH_quin_OxRdtase_su_C/D-like"/>
</dbReference>
<dbReference type="GO" id="GO:0048038">
    <property type="term" value="F:quinone binding"/>
    <property type="evidence" value="ECO:0007669"/>
    <property type="project" value="UniProtKB-KW"/>
</dbReference>
<evidence type="ECO:0000313" key="7">
    <source>
        <dbReference type="Proteomes" id="UP000198847"/>
    </source>
</evidence>
<keyword evidence="2 3" id="KW-0813">Transport</keyword>
<dbReference type="InterPro" id="IPR001268">
    <property type="entry name" value="NADH_UbQ_OxRdtase_30kDa_su"/>
</dbReference>
<keyword evidence="3" id="KW-0520">NAD</keyword>
<evidence type="ECO:0000256" key="2">
    <source>
        <dbReference type="ARBA" id="ARBA00022448"/>
    </source>
</evidence>
<dbReference type="RefSeq" id="WP_091744118.1">
    <property type="nucleotide sequence ID" value="NZ_FODY01000003.1"/>
</dbReference>
<proteinExistence type="inferred from homology"/>
<dbReference type="Pfam" id="PF00329">
    <property type="entry name" value="Complex1_30kDa"/>
    <property type="match status" value="1"/>
</dbReference>
<evidence type="ECO:0000313" key="6">
    <source>
        <dbReference type="EMBL" id="SEO60802.1"/>
    </source>
</evidence>
<comment type="function">
    <text evidence="4">NDH-1 shuttles electrons from NADH, via FMN and iron-sulfur (Fe-S) centers, to quinones in the respiratory chain.</text>
</comment>
<dbReference type="PROSITE" id="PS00542">
    <property type="entry name" value="COMPLEX1_30K"/>
    <property type="match status" value="1"/>
</dbReference>
<evidence type="ECO:0000259" key="5">
    <source>
        <dbReference type="Pfam" id="PF00329"/>
    </source>
</evidence>
<evidence type="ECO:0000256" key="3">
    <source>
        <dbReference type="RuleBase" id="RU003456"/>
    </source>
</evidence>
<dbReference type="GO" id="GO:0016651">
    <property type="term" value="F:oxidoreductase activity, acting on NAD(P)H"/>
    <property type="evidence" value="ECO:0007669"/>
    <property type="project" value="InterPro"/>
</dbReference>
<protein>
    <recommendedName>
        <fullName evidence="4">NADH-quinone oxidoreductase</fullName>
        <ecNumber evidence="4">7.1.1.-</ecNumber>
    </recommendedName>
</protein>
<dbReference type="EC" id="7.1.1.-" evidence="4"/>
<name>A0A1H8R311_9FIRM</name>
<dbReference type="NCBIfam" id="TIGR01961">
    <property type="entry name" value="NuoC_fam"/>
    <property type="match status" value="1"/>
</dbReference>
<sequence length="154" mass="17579">MTKQMMTKDELTELAARFAPATEVNGEGVSGALVIAKDRLLELLRWLKEDADYQFTLLSNETAVDYPEYFELVCHLYSCHRRQMLTVKARCSKEEAAFPSLMPLWPGANFQEREIYDLLGLTFTGHPQLKRILLPAEFTGHPLRKDFKAAGQEV</sequence>
<dbReference type="OrthoDB" id="9801496at2"/>
<dbReference type="SUPFAM" id="SSF143243">
    <property type="entry name" value="Nqo5-like"/>
    <property type="match status" value="1"/>
</dbReference>
<feature type="domain" description="NADH:ubiquinone oxidoreductase 30kDa subunit" evidence="5">
    <location>
        <begin position="34"/>
        <end position="152"/>
    </location>
</feature>
<comment type="similarity">
    <text evidence="1 3">Belongs to the complex I 30 kDa subunit family.</text>
</comment>
<reference evidence="6 7" key="1">
    <citation type="submission" date="2016-10" db="EMBL/GenBank/DDBJ databases">
        <authorList>
            <person name="de Groot N.N."/>
        </authorList>
    </citation>
    <scope>NUCLEOTIDE SEQUENCE [LARGE SCALE GENOMIC DNA]</scope>
    <source>
        <strain evidence="6 7">DSM 13305</strain>
    </source>
</reference>
<dbReference type="PANTHER" id="PTHR10884">
    <property type="entry name" value="NADH DEHYDROGENASE UBIQUINONE IRON-SULFUR PROTEIN 3"/>
    <property type="match status" value="1"/>
</dbReference>
<evidence type="ECO:0000256" key="1">
    <source>
        <dbReference type="ARBA" id="ARBA00007569"/>
    </source>
</evidence>
<dbReference type="InterPro" id="IPR020396">
    <property type="entry name" value="NADH_UbQ_OxRdtase_CS"/>
</dbReference>
<accession>A0A1H8R311</accession>
<dbReference type="GO" id="GO:0008137">
    <property type="term" value="F:NADH dehydrogenase (ubiquinone) activity"/>
    <property type="evidence" value="ECO:0007669"/>
    <property type="project" value="InterPro"/>
</dbReference>
<dbReference type="EMBL" id="FODY01000003">
    <property type="protein sequence ID" value="SEO60802.1"/>
    <property type="molecule type" value="Genomic_DNA"/>
</dbReference>
<organism evidence="6 7">
    <name type="scientific">Propionispora vibrioides</name>
    <dbReference type="NCBI Taxonomy" id="112903"/>
    <lineage>
        <taxon>Bacteria</taxon>
        <taxon>Bacillati</taxon>
        <taxon>Bacillota</taxon>
        <taxon>Negativicutes</taxon>
        <taxon>Selenomonadales</taxon>
        <taxon>Sporomusaceae</taxon>
        <taxon>Propionispora</taxon>
    </lineage>
</organism>
<comment type="catalytic activity">
    <reaction evidence="4">
        <text>a quinone + NADH + 5 H(+)(in) = a quinol + NAD(+) + 4 H(+)(out)</text>
        <dbReference type="Rhea" id="RHEA:57888"/>
        <dbReference type="ChEBI" id="CHEBI:15378"/>
        <dbReference type="ChEBI" id="CHEBI:24646"/>
        <dbReference type="ChEBI" id="CHEBI:57540"/>
        <dbReference type="ChEBI" id="CHEBI:57945"/>
        <dbReference type="ChEBI" id="CHEBI:132124"/>
    </reaction>
</comment>
<dbReference type="STRING" id="112903.SAMN04490178_103147"/>
<keyword evidence="4" id="KW-0874">Quinone</keyword>
<dbReference type="PANTHER" id="PTHR10884:SF14">
    <property type="entry name" value="NADH DEHYDROGENASE [UBIQUINONE] IRON-SULFUR PROTEIN 3, MITOCHONDRIAL"/>
    <property type="match status" value="1"/>
</dbReference>
<dbReference type="AlphaFoldDB" id="A0A1H8R311"/>
<dbReference type="Proteomes" id="UP000198847">
    <property type="component" value="Unassembled WGS sequence"/>
</dbReference>
<gene>
    <name evidence="6" type="ORF">SAMN04490178_103147</name>
</gene>
<keyword evidence="7" id="KW-1185">Reference proteome</keyword>
<keyword evidence="3" id="KW-1278">Translocase</keyword>
<evidence type="ECO:0000256" key="4">
    <source>
        <dbReference type="RuleBase" id="RU003582"/>
    </source>
</evidence>
<dbReference type="Gene3D" id="3.30.460.80">
    <property type="entry name" value="NADH:ubiquinone oxidoreductase, 30kDa subunit"/>
    <property type="match status" value="1"/>
</dbReference>
<dbReference type="InterPro" id="IPR010218">
    <property type="entry name" value="NADH_DH_suC"/>
</dbReference>